<dbReference type="SUPFAM" id="SSF52540">
    <property type="entry name" value="P-loop containing nucleoside triphosphate hydrolases"/>
    <property type="match status" value="1"/>
</dbReference>
<keyword evidence="4 16" id="KW-0808">Transferase</keyword>
<comment type="similarity">
    <text evidence="2">Belongs to the etk/wzc family.</text>
</comment>
<dbReference type="FunFam" id="3.40.50.300:FF:000527">
    <property type="entry name" value="Tyrosine-protein kinase etk"/>
    <property type="match status" value="1"/>
</dbReference>
<sequence length="801" mass="90217">MDALPVKSVLVDQQLNYWKVVKIFLSRWYWILGCVIISTLVAWLYIRTIPPTYTTNASLKLDDSQSDMTGNGVANMRSYNRYYQSNNIQTEATVMRSQDVINKAITHLNYKISYFLKGRVLTTELYPNEPFKIEIIAQDSVNFSRATYNVEPIDNTNFQLISSDQPNQKQIFKYGQAISAGNMLFSIRSRIPAKGNYSFKFNTKSDFYGRAAGGLNIFEAEKYSNIMNVTHTDFNPVFSADILNAIIKEYILNDAEQKKRSSKQTIAYLDSQIEFLNRQVDQSGKNLSNYRSGSTMVDPLTDKQFNIGKLSTLQTQRTELEFQKFSIQQLEEQVKGNQEKIRLNLDIDGVASLGLPALITQLGTFISARETKLNQFNADAAPIKQIDDQIAEIKQLIYGNIRSLKNRNQKTIDLINNEINKVNGSLGQLPEKENDFAKLQSNFDINQKMFSLLFEKKLAAQISSAAVTPGANIINEAQPSFNPVSPVASQIYSSYMIGGLLVGLGMIVLARLLNPYIYDVETVEGLTAIPIIGVILKFKRKIYNETQQMLSLEKPKSIFAESVRSVRTNLSFLASDKDNKVICVTSEISGEGKSFVSLNLAGTLSIIDKKVILIAADLRRSKLHKAFGSENLKGLSTYLSAQSDLDGIINQDENHHFDYITSGPVPPNPSELLHSSRMKALIEALRERYEYVIIDTAPIGLVSDSIPIIKQADINLFIIRSGVSKFSAASVPERLSKEYALNNISIILNSFSNELLHSNIHTSNYTQSGSGTYYYSNYSGYGSSAYYEQEEEKWWQFWKKK</sequence>
<comment type="caution">
    <text evidence="16">The sequence shown here is derived from an EMBL/GenBank/DDBJ whole genome shotgun (WGS) entry which is preliminary data.</text>
</comment>
<evidence type="ECO:0000256" key="4">
    <source>
        <dbReference type="ARBA" id="ARBA00022679"/>
    </source>
</evidence>
<dbReference type="Pfam" id="PF01656">
    <property type="entry name" value="CbiA"/>
    <property type="match status" value="1"/>
</dbReference>
<dbReference type="Gene3D" id="3.40.50.300">
    <property type="entry name" value="P-loop containing nucleotide triphosphate hydrolases"/>
    <property type="match status" value="1"/>
</dbReference>
<evidence type="ECO:0000256" key="8">
    <source>
        <dbReference type="ARBA" id="ARBA00022840"/>
    </source>
</evidence>
<feature type="domain" description="Polysaccharide chain length determinant N-terminal" evidence="15">
    <location>
        <begin position="20"/>
        <end position="107"/>
    </location>
</feature>
<evidence type="ECO:0000256" key="6">
    <source>
        <dbReference type="ARBA" id="ARBA00022741"/>
    </source>
</evidence>
<protein>
    <submittedName>
        <fullName evidence="16">Polysaccharide biosynthesis tyrosine autokinase</fullName>
        <ecNumber evidence="16">2.7.10.2</ecNumber>
    </submittedName>
</protein>
<comment type="catalytic activity">
    <reaction evidence="12">
        <text>L-tyrosyl-[protein] + ATP = O-phospho-L-tyrosyl-[protein] + ADP + H(+)</text>
        <dbReference type="Rhea" id="RHEA:10596"/>
        <dbReference type="Rhea" id="RHEA-COMP:10136"/>
        <dbReference type="Rhea" id="RHEA-COMP:20101"/>
        <dbReference type="ChEBI" id="CHEBI:15378"/>
        <dbReference type="ChEBI" id="CHEBI:30616"/>
        <dbReference type="ChEBI" id="CHEBI:46858"/>
        <dbReference type="ChEBI" id="CHEBI:61978"/>
        <dbReference type="ChEBI" id="CHEBI:456216"/>
    </reaction>
</comment>
<evidence type="ECO:0000256" key="3">
    <source>
        <dbReference type="ARBA" id="ARBA00022475"/>
    </source>
</evidence>
<evidence type="ECO:0000256" key="9">
    <source>
        <dbReference type="ARBA" id="ARBA00022989"/>
    </source>
</evidence>
<proteinExistence type="inferred from homology"/>
<dbReference type="NCBIfam" id="TIGR01007">
    <property type="entry name" value="eps_fam"/>
    <property type="match status" value="1"/>
</dbReference>
<name>A0A4R0NS41_9SPHI</name>
<keyword evidence="10 13" id="KW-0472">Membrane</keyword>
<dbReference type="PANTHER" id="PTHR32309">
    <property type="entry name" value="TYROSINE-PROTEIN KINASE"/>
    <property type="match status" value="1"/>
</dbReference>
<keyword evidence="11" id="KW-0829">Tyrosine-protein kinase</keyword>
<dbReference type="AlphaFoldDB" id="A0A4R0NS41"/>
<dbReference type="InterPro" id="IPR005702">
    <property type="entry name" value="Wzc-like_C"/>
</dbReference>
<keyword evidence="8" id="KW-0067">ATP-binding</keyword>
<dbReference type="GO" id="GO:0005886">
    <property type="term" value="C:plasma membrane"/>
    <property type="evidence" value="ECO:0007669"/>
    <property type="project" value="UniProtKB-SubCell"/>
</dbReference>
<dbReference type="Pfam" id="PF02706">
    <property type="entry name" value="Wzz"/>
    <property type="match status" value="1"/>
</dbReference>
<dbReference type="GO" id="GO:0042802">
    <property type="term" value="F:identical protein binding"/>
    <property type="evidence" value="ECO:0007669"/>
    <property type="project" value="UniProtKB-ARBA"/>
</dbReference>
<evidence type="ECO:0000256" key="1">
    <source>
        <dbReference type="ARBA" id="ARBA00004651"/>
    </source>
</evidence>
<dbReference type="InterPro" id="IPR027417">
    <property type="entry name" value="P-loop_NTPase"/>
</dbReference>
<reference evidence="16 17" key="1">
    <citation type="submission" date="2019-02" db="EMBL/GenBank/DDBJ databases">
        <title>Pedobacter sp. RP-3-11 sp. nov., isolated from Arctic soil.</title>
        <authorList>
            <person name="Dahal R.H."/>
        </authorList>
    </citation>
    <scope>NUCLEOTIDE SEQUENCE [LARGE SCALE GENOMIC DNA]</scope>
    <source>
        <strain evidence="16 17">RP-3-11</strain>
    </source>
</reference>
<keyword evidence="5 13" id="KW-0812">Transmembrane</keyword>
<dbReference type="EMBL" id="SJSN01000018">
    <property type="protein sequence ID" value="TCD02195.1"/>
    <property type="molecule type" value="Genomic_DNA"/>
</dbReference>
<evidence type="ECO:0000259" key="14">
    <source>
        <dbReference type="Pfam" id="PF01656"/>
    </source>
</evidence>
<accession>A0A4R0NS41</accession>
<dbReference type="InterPro" id="IPR003856">
    <property type="entry name" value="LPS_length_determ_N"/>
</dbReference>
<evidence type="ECO:0000256" key="12">
    <source>
        <dbReference type="ARBA" id="ARBA00053015"/>
    </source>
</evidence>
<dbReference type="CDD" id="cd05387">
    <property type="entry name" value="BY-kinase"/>
    <property type="match status" value="1"/>
</dbReference>
<organism evidence="16 17">
    <name type="scientific">Pedobacter frigidisoli</name>
    <dbReference type="NCBI Taxonomy" id="2530455"/>
    <lineage>
        <taxon>Bacteria</taxon>
        <taxon>Pseudomonadati</taxon>
        <taxon>Bacteroidota</taxon>
        <taxon>Sphingobacteriia</taxon>
        <taxon>Sphingobacteriales</taxon>
        <taxon>Sphingobacteriaceae</taxon>
        <taxon>Pedobacter</taxon>
    </lineage>
</organism>
<evidence type="ECO:0000259" key="15">
    <source>
        <dbReference type="Pfam" id="PF02706"/>
    </source>
</evidence>
<feature type="transmembrane region" description="Helical" evidence="13">
    <location>
        <begin position="28"/>
        <end position="46"/>
    </location>
</feature>
<keyword evidence="7 16" id="KW-0418">Kinase</keyword>
<evidence type="ECO:0000256" key="2">
    <source>
        <dbReference type="ARBA" id="ARBA00008883"/>
    </source>
</evidence>
<dbReference type="GO" id="GO:0005524">
    <property type="term" value="F:ATP binding"/>
    <property type="evidence" value="ECO:0007669"/>
    <property type="project" value="UniProtKB-KW"/>
</dbReference>
<dbReference type="Proteomes" id="UP000291485">
    <property type="component" value="Unassembled WGS sequence"/>
</dbReference>
<dbReference type="OrthoDB" id="9794577at2"/>
<evidence type="ECO:0000256" key="7">
    <source>
        <dbReference type="ARBA" id="ARBA00022777"/>
    </source>
</evidence>
<evidence type="ECO:0000256" key="5">
    <source>
        <dbReference type="ARBA" id="ARBA00022692"/>
    </source>
</evidence>
<evidence type="ECO:0000256" key="11">
    <source>
        <dbReference type="ARBA" id="ARBA00023137"/>
    </source>
</evidence>
<evidence type="ECO:0000313" key="17">
    <source>
        <dbReference type="Proteomes" id="UP000291485"/>
    </source>
</evidence>
<keyword evidence="3" id="KW-1003">Cell membrane</keyword>
<keyword evidence="9 13" id="KW-1133">Transmembrane helix</keyword>
<keyword evidence="17" id="KW-1185">Reference proteome</keyword>
<feature type="domain" description="CobQ/CobB/MinD/ParA nucleotide binding" evidence="14">
    <location>
        <begin position="582"/>
        <end position="759"/>
    </location>
</feature>
<evidence type="ECO:0000313" key="16">
    <source>
        <dbReference type="EMBL" id="TCD02195.1"/>
    </source>
</evidence>
<dbReference type="InterPro" id="IPR002586">
    <property type="entry name" value="CobQ/CobB/MinD/ParA_Nub-bd_dom"/>
</dbReference>
<dbReference type="InterPro" id="IPR050445">
    <property type="entry name" value="Bact_polysacc_biosynth/exp"/>
</dbReference>
<evidence type="ECO:0000256" key="10">
    <source>
        <dbReference type="ARBA" id="ARBA00023136"/>
    </source>
</evidence>
<evidence type="ECO:0000256" key="13">
    <source>
        <dbReference type="SAM" id="Phobius"/>
    </source>
</evidence>
<dbReference type="EC" id="2.7.10.2" evidence="16"/>
<comment type="subcellular location">
    <subcellularLocation>
        <location evidence="1">Cell membrane</location>
        <topology evidence="1">Multi-pass membrane protein</topology>
    </subcellularLocation>
</comment>
<gene>
    <name evidence="16" type="ORF">EZ449_19250</name>
</gene>
<dbReference type="RefSeq" id="WP_131561970.1">
    <property type="nucleotide sequence ID" value="NZ_SJSN01000018.1"/>
</dbReference>
<dbReference type="GO" id="GO:0004715">
    <property type="term" value="F:non-membrane spanning protein tyrosine kinase activity"/>
    <property type="evidence" value="ECO:0007669"/>
    <property type="project" value="UniProtKB-EC"/>
</dbReference>
<dbReference type="PANTHER" id="PTHR32309:SF13">
    <property type="entry name" value="FERRIC ENTEROBACTIN TRANSPORT PROTEIN FEPE"/>
    <property type="match status" value="1"/>
</dbReference>
<keyword evidence="6" id="KW-0547">Nucleotide-binding</keyword>